<feature type="region of interest" description="Disordered" evidence="1">
    <location>
        <begin position="25"/>
        <end position="78"/>
    </location>
</feature>
<sequence>MFYFISLVYASSSASSSSAVFVSRGCRPRAAPPPPGRRPAAGFPPAMRDPTGLRGDRDGAEDITGRGSRAEGISEVAN</sequence>
<feature type="compositionally biased region" description="Basic and acidic residues" evidence="1">
    <location>
        <begin position="54"/>
        <end position="64"/>
    </location>
</feature>
<dbReference type="EMBL" id="GGFM01010668">
    <property type="protein sequence ID" value="MBW31419.1"/>
    <property type="molecule type" value="Transcribed_RNA"/>
</dbReference>
<dbReference type="AlphaFoldDB" id="A0A2M3ZSB2"/>
<name>A0A2M3ZSB2_9DIPT</name>
<proteinExistence type="predicted"/>
<organism evidence="2">
    <name type="scientific">Anopheles braziliensis</name>
    <dbReference type="NCBI Taxonomy" id="58242"/>
    <lineage>
        <taxon>Eukaryota</taxon>
        <taxon>Metazoa</taxon>
        <taxon>Ecdysozoa</taxon>
        <taxon>Arthropoda</taxon>
        <taxon>Hexapoda</taxon>
        <taxon>Insecta</taxon>
        <taxon>Pterygota</taxon>
        <taxon>Neoptera</taxon>
        <taxon>Endopterygota</taxon>
        <taxon>Diptera</taxon>
        <taxon>Nematocera</taxon>
        <taxon>Culicoidea</taxon>
        <taxon>Culicidae</taxon>
        <taxon>Anophelinae</taxon>
        <taxon>Anopheles</taxon>
    </lineage>
</organism>
<accession>A0A2M3ZSB2</accession>
<evidence type="ECO:0000256" key="1">
    <source>
        <dbReference type="SAM" id="MobiDB-lite"/>
    </source>
</evidence>
<evidence type="ECO:0000313" key="2">
    <source>
        <dbReference type="EMBL" id="MBW31419.1"/>
    </source>
</evidence>
<reference evidence="2" key="1">
    <citation type="submission" date="2018-01" db="EMBL/GenBank/DDBJ databases">
        <title>An insight into the sialome of Amazonian anophelines.</title>
        <authorList>
            <person name="Ribeiro J.M."/>
            <person name="Scarpassa V."/>
            <person name="Calvo E."/>
        </authorList>
    </citation>
    <scope>NUCLEOTIDE SEQUENCE</scope>
    <source>
        <tissue evidence="2">Salivary glands</tissue>
    </source>
</reference>
<protein>
    <submittedName>
        <fullName evidence="2">Putative secreted peptide</fullName>
    </submittedName>
</protein>